<protein>
    <submittedName>
        <fullName evidence="1">Uncharacterized protein</fullName>
    </submittedName>
</protein>
<dbReference type="AlphaFoldDB" id="A0A923N4Q1"/>
<proteinExistence type="predicted"/>
<accession>A0A923N4Q1</accession>
<sequence>MQKNLPPLLKNKRADNDTLVKTLIVGDSNIKYARFYTLAADNTGFYGRRL</sequence>
<dbReference type="RefSeq" id="WP_222621572.1">
    <property type="nucleotide sequence ID" value="NZ_JACRVF010000001.1"/>
</dbReference>
<organism evidence="1 2">
    <name type="scientific">Pontibacter cellulosilyticus</name>
    <dbReference type="NCBI Taxonomy" id="1720253"/>
    <lineage>
        <taxon>Bacteria</taxon>
        <taxon>Pseudomonadati</taxon>
        <taxon>Bacteroidota</taxon>
        <taxon>Cytophagia</taxon>
        <taxon>Cytophagales</taxon>
        <taxon>Hymenobacteraceae</taxon>
        <taxon>Pontibacter</taxon>
    </lineage>
</organism>
<evidence type="ECO:0000313" key="1">
    <source>
        <dbReference type="EMBL" id="MBC5992181.1"/>
    </source>
</evidence>
<evidence type="ECO:0000313" key="2">
    <source>
        <dbReference type="Proteomes" id="UP000603640"/>
    </source>
</evidence>
<comment type="caution">
    <text evidence="1">The sequence shown here is derived from an EMBL/GenBank/DDBJ whole genome shotgun (WGS) entry which is preliminary data.</text>
</comment>
<keyword evidence="2" id="KW-1185">Reference proteome</keyword>
<reference evidence="1" key="1">
    <citation type="submission" date="2020-08" db="EMBL/GenBank/DDBJ databases">
        <title>Pontibacter sp. SD6 16S ribosomal RNA gene Genome sequencing and assembly.</title>
        <authorList>
            <person name="Kang M."/>
        </authorList>
    </citation>
    <scope>NUCLEOTIDE SEQUENCE</scope>
    <source>
        <strain evidence="1">SD6</strain>
    </source>
</reference>
<dbReference type="Proteomes" id="UP000603640">
    <property type="component" value="Unassembled WGS sequence"/>
</dbReference>
<dbReference type="EMBL" id="JACRVF010000001">
    <property type="protein sequence ID" value="MBC5992181.1"/>
    <property type="molecule type" value="Genomic_DNA"/>
</dbReference>
<name>A0A923N4Q1_9BACT</name>
<gene>
    <name evidence="1" type="ORF">H8S84_04945</name>
</gene>